<keyword evidence="2" id="KW-1185">Reference proteome</keyword>
<protein>
    <submittedName>
        <fullName evidence="1">Uncharacterized protein</fullName>
    </submittedName>
</protein>
<organism evidence="1 2">
    <name type="scientific">Violaceomyces palustris</name>
    <dbReference type="NCBI Taxonomy" id="1673888"/>
    <lineage>
        <taxon>Eukaryota</taxon>
        <taxon>Fungi</taxon>
        <taxon>Dikarya</taxon>
        <taxon>Basidiomycota</taxon>
        <taxon>Ustilaginomycotina</taxon>
        <taxon>Ustilaginomycetes</taxon>
        <taxon>Violaceomycetales</taxon>
        <taxon>Violaceomycetaceae</taxon>
        <taxon>Violaceomyces</taxon>
    </lineage>
</organism>
<proteinExistence type="predicted"/>
<dbReference type="EMBL" id="KZ819841">
    <property type="protein sequence ID" value="PWN51475.1"/>
    <property type="molecule type" value="Genomic_DNA"/>
</dbReference>
<evidence type="ECO:0000313" key="2">
    <source>
        <dbReference type="Proteomes" id="UP000245626"/>
    </source>
</evidence>
<evidence type="ECO:0000313" key="1">
    <source>
        <dbReference type="EMBL" id="PWN51475.1"/>
    </source>
</evidence>
<reference evidence="1 2" key="1">
    <citation type="journal article" date="2018" name="Mol. Biol. Evol.">
        <title>Broad Genomic Sampling Reveals a Smut Pathogenic Ancestry of the Fungal Clade Ustilaginomycotina.</title>
        <authorList>
            <person name="Kijpornyongpan T."/>
            <person name="Mondo S.J."/>
            <person name="Barry K."/>
            <person name="Sandor L."/>
            <person name="Lee J."/>
            <person name="Lipzen A."/>
            <person name="Pangilinan J."/>
            <person name="LaButti K."/>
            <person name="Hainaut M."/>
            <person name="Henrissat B."/>
            <person name="Grigoriev I.V."/>
            <person name="Spatafora J.W."/>
            <person name="Aime M.C."/>
        </authorList>
    </citation>
    <scope>NUCLEOTIDE SEQUENCE [LARGE SCALE GENOMIC DNA]</scope>
    <source>
        <strain evidence="1 2">SA 807</strain>
    </source>
</reference>
<gene>
    <name evidence="1" type="ORF">IE53DRAFT_368038</name>
</gene>
<feature type="non-terminal residue" evidence="1">
    <location>
        <position position="1"/>
    </location>
</feature>
<accession>A0ACD0P065</accession>
<name>A0ACD0P065_9BASI</name>
<sequence>PGSGAPPPYSKVNNEPGSQTQGGGGWRPGFWTGLGVGGLAGHLAGRSGRRRGGGWDNDRPYDPGYSYGSTGSSPSSWGWRRVDNDHHGHHHGGGLFGDSGGGPSRSVDQEGTRSSTGFGGTRNR</sequence>
<dbReference type="Proteomes" id="UP000245626">
    <property type="component" value="Unassembled WGS sequence"/>
</dbReference>